<dbReference type="RefSeq" id="WP_377177686.1">
    <property type="nucleotide sequence ID" value="NZ_JBHTMY010000003.1"/>
</dbReference>
<keyword evidence="5 8" id="KW-0732">Signal</keyword>
<keyword evidence="7" id="KW-0998">Cell outer membrane</keyword>
<reference evidence="10" key="1">
    <citation type="journal article" date="2019" name="Int. J. Syst. Evol. Microbiol.">
        <title>The Global Catalogue of Microorganisms (GCM) 10K type strain sequencing project: providing services to taxonomists for standard genome sequencing and annotation.</title>
        <authorList>
            <consortium name="The Broad Institute Genomics Platform"/>
            <consortium name="The Broad Institute Genome Sequencing Center for Infectious Disease"/>
            <person name="Wu L."/>
            <person name="Ma J."/>
        </authorList>
    </citation>
    <scope>NUCLEOTIDE SEQUENCE [LARGE SCALE GENOMIC DNA]</scope>
    <source>
        <strain evidence="10">CCUG 61485</strain>
    </source>
</reference>
<evidence type="ECO:0000256" key="3">
    <source>
        <dbReference type="ARBA" id="ARBA00022452"/>
    </source>
</evidence>
<evidence type="ECO:0000313" key="9">
    <source>
        <dbReference type="EMBL" id="MFD1315472.1"/>
    </source>
</evidence>
<accession>A0ABW3Y377</accession>
<evidence type="ECO:0000256" key="1">
    <source>
        <dbReference type="ARBA" id="ARBA00004571"/>
    </source>
</evidence>
<comment type="caution">
    <text evidence="9">The sequence shown here is derived from an EMBL/GenBank/DDBJ whole genome shotgun (WGS) entry which is preliminary data.</text>
</comment>
<gene>
    <name evidence="9" type="ORF">ACFQ39_07575</name>
</gene>
<dbReference type="PANTHER" id="PTHR35093:SF8">
    <property type="entry name" value="OUTER MEMBRANE PROTEIN NMB0088-RELATED"/>
    <property type="match status" value="1"/>
</dbReference>
<dbReference type="PANTHER" id="PTHR35093">
    <property type="entry name" value="OUTER MEMBRANE PROTEIN NMB0088-RELATED"/>
    <property type="match status" value="1"/>
</dbReference>
<feature type="signal peptide" evidence="8">
    <location>
        <begin position="1"/>
        <end position="17"/>
    </location>
</feature>
<dbReference type="InterPro" id="IPR005017">
    <property type="entry name" value="OMPP1/FadL/TodX"/>
</dbReference>
<proteinExistence type="inferred from homology"/>
<evidence type="ECO:0000256" key="2">
    <source>
        <dbReference type="ARBA" id="ARBA00008163"/>
    </source>
</evidence>
<organism evidence="9 10">
    <name type="scientific">Namhaeicola litoreus</name>
    <dbReference type="NCBI Taxonomy" id="1052145"/>
    <lineage>
        <taxon>Bacteria</taxon>
        <taxon>Pseudomonadati</taxon>
        <taxon>Bacteroidota</taxon>
        <taxon>Flavobacteriia</taxon>
        <taxon>Flavobacteriales</taxon>
        <taxon>Flavobacteriaceae</taxon>
        <taxon>Namhaeicola</taxon>
    </lineage>
</organism>
<evidence type="ECO:0000256" key="5">
    <source>
        <dbReference type="ARBA" id="ARBA00022729"/>
    </source>
</evidence>
<feature type="chain" id="PRO_5045615310" evidence="8">
    <location>
        <begin position="18"/>
        <end position="451"/>
    </location>
</feature>
<comment type="similarity">
    <text evidence="2">Belongs to the OmpP1/FadL family.</text>
</comment>
<keyword evidence="10" id="KW-1185">Reference proteome</keyword>
<keyword evidence="4" id="KW-0812">Transmembrane</keyword>
<evidence type="ECO:0000256" key="8">
    <source>
        <dbReference type="SAM" id="SignalP"/>
    </source>
</evidence>
<dbReference type="Proteomes" id="UP001597201">
    <property type="component" value="Unassembled WGS sequence"/>
</dbReference>
<keyword evidence="3" id="KW-1134">Transmembrane beta strand</keyword>
<evidence type="ECO:0000313" key="10">
    <source>
        <dbReference type="Proteomes" id="UP001597201"/>
    </source>
</evidence>
<name>A0ABW3Y377_9FLAO</name>
<evidence type="ECO:0000256" key="7">
    <source>
        <dbReference type="ARBA" id="ARBA00023237"/>
    </source>
</evidence>
<dbReference type="SUPFAM" id="SSF56935">
    <property type="entry name" value="Porins"/>
    <property type="match status" value="1"/>
</dbReference>
<comment type="subcellular location">
    <subcellularLocation>
        <location evidence="1">Cell outer membrane</location>
        <topology evidence="1">Multi-pass membrane protein</topology>
    </subcellularLocation>
</comment>
<sequence length="451" mass="51175">MKRFLLMMLLVPMWSQAQIISYADGAALFSGEDNYGTARFVGMSGAFGALGGDMSAVDINPAGLGVFNNTSFSGSLSYRNNKNSSSFYGEGISSKDDNFNFSQIGVATVFYTNNPTGFQKVVLGFNYSLVRDFDNSFFVTGNSGVPDFVEDPFLNFDDDPLNNVYYDFVDQQNFKNYTFGSNDRFSFSMASQYNDNLYLGISFNSHQLDFYQRAEFSEFNNDGSGNTLDAYLDQYLDVYGYGFNFSVGAIFKPIESLRLALAYKSPTWYDISERFTEELEIYPSNTSDVYTEYGSPNYFDYSMNTPGEFTGSAAYIFSKSGLISFDYIYRDYQNLYLKPSGDFIEDNNYIEQNLKGTSSFRIGTEWIFSNLSFRGGYRFVQSPYENSFVNEDYSGYSLGMGIKFGRSVVLDFAYDQFSRSYGYRFLNIDGVEPAVIDEDIYRITSSMVFTF</sequence>
<protein>
    <submittedName>
        <fullName evidence="9">OmpP1/FadL family transporter</fullName>
    </submittedName>
</protein>
<dbReference type="Gene3D" id="2.40.160.60">
    <property type="entry name" value="Outer membrane protein transport protein (OMPP1/FadL/TodX)"/>
    <property type="match status" value="1"/>
</dbReference>
<evidence type="ECO:0000256" key="4">
    <source>
        <dbReference type="ARBA" id="ARBA00022692"/>
    </source>
</evidence>
<evidence type="ECO:0000256" key="6">
    <source>
        <dbReference type="ARBA" id="ARBA00023136"/>
    </source>
</evidence>
<dbReference type="EMBL" id="JBHTMY010000003">
    <property type="protein sequence ID" value="MFD1315472.1"/>
    <property type="molecule type" value="Genomic_DNA"/>
</dbReference>
<keyword evidence="6" id="KW-0472">Membrane</keyword>